<keyword evidence="10" id="KW-0408">Iron</keyword>
<evidence type="ECO:0000313" key="15">
    <source>
        <dbReference type="EMBL" id="MBC9784563.1"/>
    </source>
</evidence>
<name>A0ABR7T1A0_HELCL</name>
<keyword evidence="12" id="KW-0003">3Fe-4S</keyword>
<comment type="cofactor">
    <cofactor evidence="1">
        <name>[3Fe-4S] cluster</name>
        <dbReference type="ChEBI" id="CHEBI:21137"/>
    </cofactor>
</comment>
<dbReference type="EMBL" id="JACVHF010000006">
    <property type="protein sequence ID" value="MBC9784563.1"/>
    <property type="molecule type" value="Genomic_DNA"/>
</dbReference>
<dbReference type="InterPro" id="IPR027394">
    <property type="entry name" value="Cytochrome-c3_hydrogenase_C"/>
</dbReference>
<dbReference type="NCBIfam" id="TIGR00391">
    <property type="entry name" value="hydA"/>
    <property type="match status" value="1"/>
</dbReference>
<accession>A0ABR7T1A0</accession>
<dbReference type="InterPro" id="IPR006137">
    <property type="entry name" value="NADH_UbQ_OxRdtase-like_20kDa"/>
</dbReference>
<evidence type="ECO:0000259" key="13">
    <source>
        <dbReference type="Pfam" id="PF01058"/>
    </source>
</evidence>
<comment type="caution">
    <text evidence="15">The sequence shown here is derived from an EMBL/GenBank/DDBJ whole genome shotgun (WGS) entry which is preliminary data.</text>
</comment>
<evidence type="ECO:0000256" key="11">
    <source>
        <dbReference type="ARBA" id="ARBA00023014"/>
    </source>
</evidence>
<keyword evidence="7" id="KW-0479">Metal-binding</keyword>
<dbReference type="PRINTS" id="PR00614">
    <property type="entry name" value="NIHGNASESMLL"/>
</dbReference>
<keyword evidence="6" id="KW-0004">4Fe-4S</keyword>
<dbReference type="InterPro" id="IPR037024">
    <property type="entry name" value="NiFe_Hase_small_N_sf"/>
</dbReference>
<proteinExistence type="inferred from homology"/>
<organism evidence="15 16">
    <name type="scientific">Heliobacterium chlorum</name>
    <dbReference type="NCBI Taxonomy" id="2698"/>
    <lineage>
        <taxon>Bacteria</taxon>
        <taxon>Bacillati</taxon>
        <taxon>Bacillota</taxon>
        <taxon>Clostridia</taxon>
        <taxon>Eubacteriales</taxon>
        <taxon>Heliobacteriaceae</taxon>
        <taxon>Heliobacterium</taxon>
    </lineage>
</organism>
<gene>
    <name evidence="15" type="ORF">H1S01_08555</name>
</gene>
<dbReference type="PANTHER" id="PTHR30013:SF7">
    <property type="entry name" value="HYDROGENASE-2 SMALL CHAIN"/>
    <property type="match status" value="1"/>
</dbReference>
<dbReference type="Pfam" id="PF14720">
    <property type="entry name" value="NiFe_hyd_SSU_C"/>
    <property type="match status" value="1"/>
</dbReference>
<sequence>MRKEEFAHLCRNWPVQGGYSLAGAVVPLVRTYLFGNHRRKLPVIWLETNDSGDNNISFLNATSPYAGQVFTYMIDLLYSNPFMAAQGPDALQLLTNAAREYSGKFTLVVEGAVPTKADGLYTVIARTPERPLTAWEILRWLGPLAEYVLAVGTCASFGGPSAARPNLTGSRPIQDVLQRPVIRVSGCPVNPEWFVGTLAHLILYGMPEVDDQGRPTLFYRDTVHRHCQRRSYFDQKVFAEKLGDKECMYSVGCMGPATLADCPYRQWVDHVSWPVKANTPCIGCTNRDFPDGSTPFYQSLAQKRPKEGGRA</sequence>
<evidence type="ECO:0000256" key="1">
    <source>
        <dbReference type="ARBA" id="ARBA00001927"/>
    </source>
</evidence>
<evidence type="ECO:0000256" key="2">
    <source>
        <dbReference type="ARBA" id="ARBA00001966"/>
    </source>
</evidence>
<dbReference type="Gene3D" id="4.10.480.10">
    <property type="entry name" value="Cytochrome-c3 hydrogenase, C-terminal domain"/>
    <property type="match status" value="1"/>
</dbReference>
<dbReference type="RefSeq" id="WP_188039671.1">
    <property type="nucleotide sequence ID" value="NZ_JACVHF010000006.1"/>
</dbReference>
<evidence type="ECO:0000256" key="9">
    <source>
        <dbReference type="ARBA" id="ARBA00023002"/>
    </source>
</evidence>
<keyword evidence="9" id="KW-0560">Oxidoreductase</keyword>
<dbReference type="Pfam" id="PF01058">
    <property type="entry name" value="Oxidored_q6"/>
    <property type="match status" value="1"/>
</dbReference>
<evidence type="ECO:0000256" key="12">
    <source>
        <dbReference type="ARBA" id="ARBA00023291"/>
    </source>
</evidence>
<dbReference type="InterPro" id="IPR001821">
    <property type="entry name" value="NiFe_hydrogenase_ssu"/>
</dbReference>
<evidence type="ECO:0000256" key="10">
    <source>
        <dbReference type="ARBA" id="ARBA00023004"/>
    </source>
</evidence>
<feature type="domain" description="Cytochrome-c3 hydrogenase C-terminal" evidence="14">
    <location>
        <begin position="219"/>
        <end position="297"/>
    </location>
</feature>
<dbReference type="PIRSF" id="PIRSF000310">
    <property type="entry name" value="NiFe_hyd_ssu"/>
    <property type="match status" value="1"/>
</dbReference>
<evidence type="ECO:0000259" key="14">
    <source>
        <dbReference type="Pfam" id="PF14720"/>
    </source>
</evidence>
<evidence type="ECO:0000256" key="8">
    <source>
        <dbReference type="ARBA" id="ARBA00022729"/>
    </source>
</evidence>
<dbReference type="InterPro" id="IPR037148">
    <property type="entry name" value="NiFe-Hase_small_C_sf"/>
</dbReference>
<dbReference type="PANTHER" id="PTHR30013">
    <property type="entry name" value="NIFE / NIFESE HYDROGENASE SMALL SUBUNIT FAMILY MEMBER"/>
    <property type="match status" value="1"/>
</dbReference>
<feature type="domain" description="NADH:ubiquinone oxidoreductase-like 20kDa subunit" evidence="13">
    <location>
        <begin position="55"/>
        <end position="201"/>
    </location>
</feature>
<reference evidence="15 16" key="1">
    <citation type="submission" date="2020-07" db="EMBL/GenBank/DDBJ databases">
        <title>Draft whole-genome sequence of Heliobacterium chlorum DSM 3682, type strain.</title>
        <authorList>
            <person name="Kyndt J.A."/>
            <person name="Meyer T.E."/>
            <person name="Imhoff J.F."/>
        </authorList>
    </citation>
    <scope>NUCLEOTIDE SEQUENCE [LARGE SCALE GENOMIC DNA]</scope>
    <source>
        <strain evidence="15 16">DSM 3682</strain>
    </source>
</reference>
<dbReference type="Proteomes" id="UP000617402">
    <property type="component" value="Unassembled WGS sequence"/>
</dbReference>
<evidence type="ECO:0000313" key="16">
    <source>
        <dbReference type="Proteomes" id="UP000617402"/>
    </source>
</evidence>
<dbReference type="SUPFAM" id="SSF56770">
    <property type="entry name" value="HydA/Nqo6-like"/>
    <property type="match status" value="1"/>
</dbReference>
<dbReference type="Gene3D" id="3.40.50.700">
    <property type="entry name" value="NADH:ubiquinone oxidoreductase-like, 20kDa subunit"/>
    <property type="match status" value="1"/>
</dbReference>
<evidence type="ECO:0000256" key="4">
    <source>
        <dbReference type="ARBA" id="ARBA00006605"/>
    </source>
</evidence>
<evidence type="ECO:0000256" key="6">
    <source>
        <dbReference type="ARBA" id="ARBA00022485"/>
    </source>
</evidence>
<comment type="cofactor">
    <cofactor evidence="2">
        <name>[4Fe-4S] cluster</name>
        <dbReference type="ChEBI" id="CHEBI:49883"/>
    </cofactor>
</comment>
<comment type="similarity">
    <text evidence="4">Belongs to the [NiFe]/[NiFeSe] hydrogenase small subunit family.</text>
</comment>
<evidence type="ECO:0000256" key="7">
    <source>
        <dbReference type="ARBA" id="ARBA00022723"/>
    </source>
</evidence>
<protein>
    <submittedName>
        <fullName evidence="15">Hydrogenase small subunit</fullName>
    </submittedName>
</protein>
<keyword evidence="8" id="KW-0732">Signal</keyword>
<evidence type="ECO:0000256" key="3">
    <source>
        <dbReference type="ARBA" id="ARBA00004196"/>
    </source>
</evidence>
<keyword evidence="11" id="KW-0411">Iron-sulfur</keyword>
<comment type="subunit">
    <text evidence="5">Heterodimer of a large and a small subunit.</text>
</comment>
<comment type="subcellular location">
    <subcellularLocation>
        <location evidence="3">Cell envelope</location>
    </subcellularLocation>
</comment>
<keyword evidence="16" id="KW-1185">Reference proteome</keyword>
<evidence type="ECO:0000256" key="5">
    <source>
        <dbReference type="ARBA" id="ARBA00011771"/>
    </source>
</evidence>